<feature type="domain" description="ABC transporter" evidence="7">
    <location>
        <begin position="11"/>
        <end position="246"/>
    </location>
</feature>
<dbReference type="InterPro" id="IPR003439">
    <property type="entry name" value="ABC_transporter-like_ATP-bd"/>
</dbReference>
<dbReference type="CDD" id="cd03224">
    <property type="entry name" value="ABC_TM1139_LivF_branched"/>
    <property type="match status" value="1"/>
</dbReference>
<keyword evidence="3" id="KW-0472">Membrane</keyword>
<dbReference type="PROSITE" id="PS00211">
    <property type="entry name" value="ABC_TRANSPORTER_1"/>
    <property type="match status" value="1"/>
</dbReference>
<dbReference type="PANTHER" id="PTHR43820">
    <property type="entry name" value="HIGH-AFFINITY BRANCHED-CHAIN AMINO ACID TRANSPORT ATP-BINDING PROTEIN LIVF"/>
    <property type="match status" value="1"/>
</dbReference>
<evidence type="ECO:0000256" key="2">
    <source>
        <dbReference type="ARBA" id="ARBA00022448"/>
    </source>
</evidence>
<dbReference type="Gene3D" id="3.40.50.300">
    <property type="entry name" value="P-loop containing nucleotide triphosphate hydrolases"/>
    <property type="match status" value="1"/>
</dbReference>
<keyword evidence="6" id="KW-0029">Amino-acid transport</keyword>
<keyword evidence="4" id="KW-0547">Nucleotide-binding</keyword>
<dbReference type="SUPFAM" id="SSF52540">
    <property type="entry name" value="P-loop containing nucleoside triphosphate hydrolases"/>
    <property type="match status" value="1"/>
</dbReference>
<dbReference type="Pfam" id="PF00005">
    <property type="entry name" value="ABC_tran"/>
    <property type="match status" value="1"/>
</dbReference>
<dbReference type="Proteomes" id="UP000238308">
    <property type="component" value="Unassembled WGS sequence"/>
</dbReference>
<dbReference type="InterPro" id="IPR017871">
    <property type="entry name" value="ABC_transporter-like_CS"/>
</dbReference>
<dbReference type="InterPro" id="IPR027417">
    <property type="entry name" value="P-loop_NTPase"/>
</dbReference>
<dbReference type="InterPro" id="IPR003593">
    <property type="entry name" value="AAA+_ATPase"/>
</dbReference>
<evidence type="ECO:0000313" key="8">
    <source>
        <dbReference type="EMBL" id="PRY97511.1"/>
    </source>
</evidence>
<dbReference type="PROSITE" id="PS50893">
    <property type="entry name" value="ABC_TRANSPORTER_2"/>
    <property type="match status" value="1"/>
</dbReference>
<protein>
    <submittedName>
        <fullName evidence="8">Amino acid/amide ABC transporter ATP-binding protein 2 (HAAT family)</fullName>
    </submittedName>
</protein>
<keyword evidence="3" id="KW-1003">Cell membrane</keyword>
<dbReference type="GO" id="GO:0016887">
    <property type="term" value="F:ATP hydrolysis activity"/>
    <property type="evidence" value="ECO:0007669"/>
    <property type="project" value="InterPro"/>
</dbReference>
<evidence type="ECO:0000256" key="3">
    <source>
        <dbReference type="ARBA" id="ARBA00022475"/>
    </source>
</evidence>
<evidence type="ECO:0000259" key="7">
    <source>
        <dbReference type="PROSITE" id="PS50893"/>
    </source>
</evidence>
<dbReference type="GO" id="GO:0015658">
    <property type="term" value="F:branched-chain amino acid transmembrane transporter activity"/>
    <property type="evidence" value="ECO:0007669"/>
    <property type="project" value="TreeGrafter"/>
</dbReference>
<keyword evidence="2" id="KW-0813">Transport</keyword>
<dbReference type="EMBL" id="PVTV01000014">
    <property type="protein sequence ID" value="PRY97511.1"/>
    <property type="molecule type" value="Genomic_DNA"/>
</dbReference>
<proteinExistence type="inferred from homology"/>
<dbReference type="GO" id="GO:0005524">
    <property type="term" value="F:ATP binding"/>
    <property type="evidence" value="ECO:0007669"/>
    <property type="project" value="UniProtKB-KW"/>
</dbReference>
<gene>
    <name evidence="8" type="ORF">BCM14_1971</name>
</gene>
<name>A0A2T0XF22_9BURK</name>
<evidence type="ECO:0000256" key="5">
    <source>
        <dbReference type="ARBA" id="ARBA00022840"/>
    </source>
</evidence>
<reference evidence="8 9" key="1">
    <citation type="submission" date="2018-03" db="EMBL/GenBank/DDBJ databases">
        <title>Genomic Encyclopedia of Type Strains, Phase III (KMG-III): the genomes of soil and plant-associated and newly described type strains.</title>
        <authorList>
            <person name="Whitman W."/>
        </authorList>
    </citation>
    <scope>NUCLEOTIDE SEQUENCE [LARGE SCALE GENOMIC DNA]</scope>
    <source>
        <strain evidence="8 9">MWH-P2sevCIIIb</strain>
    </source>
</reference>
<dbReference type="PANTHER" id="PTHR43820:SF6">
    <property type="entry name" value="ABC TRANSPORTER ATP-BINDING PROTEIN"/>
    <property type="match status" value="1"/>
</dbReference>
<sequence length="248" mass="26741">MTNDEQRVDVLSVSHLKVAYGGNLAVNVDSLTVKKGEIVGVVGANGAGKSSLVNGLAGWSRGHARVTGQVRLGDLSVDILPTYERVRSGLLLVPEGKLVFSHLTVHDNLTTAFDPPSKEGRRIYSRDEVYELFPRLKERRDHLGSQLSGGERQMLGIGRALMLGPQLLMLDEPSIGLAPMLVSQVLHTMRTLAQAGLSVLLIEQNVKAALEVVDRLVLLERGTIILQGSASEMANNPRIAQAYLGAHA</sequence>
<comment type="similarity">
    <text evidence="1">Belongs to the ABC transporter superfamily.</text>
</comment>
<evidence type="ECO:0000313" key="9">
    <source>
        <dbReference type="Proteomes" id="UP000238308"/>
    </source>
</evidence>
<dbReference type="OrthoDB" id="8641671at2"/>
<evidence type="ECO:0000256" key="6">
    <source>
        <dbReference type="ARBA" id="ARBA00022970"/>
    </source>
</evidence>
<organism evidence="8 9">
    <name type="scientific">Jezberella montanilacus</name>
    <dbReference type="NCBI Taxonomy" id="323426"/>
    <lineage>
        <taxon>Bacteria</taxon>
        <taxon>Pseudomonadati</taxon>
        <taxon>Pseudomonadota</taxon>
        <taxon>Betaproteobacteria</taxon>
        <taxon>Burkholderiales</taxon>
        <taxon>Alcaligenaceae</taxon>
        <taxon>Jezberella</taxon>
    </lineage>
</organism>
<keyword evidence="9" id="KW-1185">Reference proteome</keyword>
<keyword evidence="5 8" id="KW-0067">ATP-binding</keyword>
<evidence type="ECO:0000256" key="1">
    <source>
        <dbReference type="ARBA" id="ARBA00005417"/>
    </source>
</evidence>
<dbReference type="InterPro" id="IPR052156">
    <property type="entry name" value="BCAA_Transport_ATP-bd_LivF"/>
</dbReference>
<dbReference type="SMART" id="SM00382">
    <property type="entry name" value="AAA"/>
    <property type="match status" value="1"/>
</dbReference>
<evidence type="ECO:0000256" key="4">
    <source>
        <dbReference type="ARBA" id="ARBA00022741"/>
    </source>
</evidence>
<accession>A0A2T0XF22</accession>
<comment type="caution">
    <text evidence="8">The sequence shown here is derived from an EMBL/GenBank/DDBJ whole genome shotgun (WGS) entry which is preliminary data.</text>
</comment>
<dbReference type="GO" id="GO:0015807">
    <property type="term" value="P:L-amino acid transport"/>
    <property type="evidence" value="ECO:0007669"/>
    <property type="project" value="TreeGrafter"/>
</dbReference>
<dbReference type="RefSeq" id="WP_106227823.1">
    <property type="nucleotide sequence ID" value="NZ_PVTV01000014.1"/>
</dbReference>
<dbReference type="AlphaFoldDB" id="A0A2T0XF22"/>